<name>A0A806FJ02_BIFAN</name>
<protein>
    <submittedName>
        <fullName evidence="3">DNA-directed DNA polymerase</fullName>
        <ecNumber evidence="3">2.7.7.7</ecNumber>
    </submittedName>
</protein>
<sequence>MAMKPASRIPMNYISLDLETTGFSAQNDRITEIGAVKVRDGKIVDRFTQLVNPGRRVSARITELTGISNEMLEDQPVIEDILGDFIHWTENDRLVGHNTKFDLSFLIANAERVFSDSTRFSVRPIDTMHIDRLLFPSERHRLVDLIQRYGIGDVEEHRALSDATQTYQCLEWQRRYIDTRSADISMRTCV</sequence>
<keyword evidence="3" id="KW-0239">DNA-directed DNA polymerase</keyword>
<reference evidence="3 4" key="1">
    <citation type="journal article" date="2011" name="J. Bacteriol.">
        <title>Genome Sequence of the Probiotic Strain Bifidobacterium animalis subsp. lactis CNCM I-2494.</title>
        <authorList>
            <person name="Chervaux C."/>
            <person name="Grimaldi C."/>
            <person name="Bolotin A."/>
            <person name="Quinquis B."/>
            <person name="Legrain-Raspaud S."/>
            <person name="van Hylckama Vlieg J.E."/>
            <person name="Denariaz G."/>
            <person name="Smokvina T."/>
        </authorList>
    </citation>
    <scope>NUCLEOTIDE SEQUENCE [LARGE SCALE GENOMIC DNA]</scope>
    <source>
        <strain evidence="3 4">CNCM I-2494</strain>
    </source>
</reference>
<dbReference type="GO" id="GO:0003887">
    <property type="term" value="F:DNA-directed DNA polymerase activity"/>
    <property type="evidence" value="ECO:0007669"/>
    <property type="project" value="UniProtKB-KW"/>
</dbReference>
<dbReference type="GO" id="GO:0005829">
    <property type="term" value="C:cytosol"/>
    <property type="evidence" value="ECO:0007669"/>
    <property type="project" value="TreeGrafter"/>
</dbReference>
<dbReference type="InterPro" id="IPR006054">
    <property type="entry name" value="DnaQ"/>
</dbReference>
<dbReference type="EMBL" id="CP002915">
    <property type="protein sequence ID" value="AEK30743.1"/>
    <property type="molecule type" value="Genomic_DNA"/>
</dbReference>
<organism evidence="3 4">
    <name type="scientific">Bifidobacterium animalis subsp. lactis CNCM I-2494</name>
    <dbReference type="NCBI Taxonomy" id="1042403"/>
    <lineage>
        <taxon>Bacteria</taxon>
        <taxon>Bacillati</taxon>
        <taxon>Actinomycetota</taxon>
        <taxon>Actinomycetes</taxon>
        <taxon>Bifidobacteriales</taxon>
        <taxon>Bifidobacteriaceae</taxon>
        <taxon>Bifidobacterium</taxon>
    </lineage>
</organism>
<dbReference type="PANTHER" id="PTHR30231:SF41">
    <property type="entry name" value="DNA POLYMERASE III SUBUNIT EPSILON"/>
    <property type="match status" value="1"/>
</dbReference>
<dbReference type="NCBIfam" id="TIGR00573">
    <property type="entry name" value="dnaq"/>
    <property type="match status" value="1"/>
</dbReference>
<keyword evidence="1" id="KW-0540">Nuclease</keyword>
<keyword evidence="3" id="KW-0808">Transferase</keyword>
<dbReference type="Proteomes" id="UP000008394">
    <property type="component" value="Chromosome"/>
</dbReference>
<dbReference type="AlphaFoldDB" id="A0A806FJ02"/>
<dbReference type="FunFam" id="3.30.420.10:FF:000045">
    <property type="entry name" value="3'-5' exonuclease DinG"/>
    <property type="match status" value="1"/>
</dbReference>
<dbReference type="GO" id="GO:0045004">
    <property type="term" value="P:DNA replication proofreading"/>
    <property type="evidence" value="ECO:0007669"/>
    <property type="project" value="TreeGrafter"/>
</dbReference>
<dbReference type="EC" id="2.7.7.7" evidence="3"/>
<dbReference type="Pfam" id="PF00929">
    <property type="entry name" value="RNase_T"/>
    <property type="match status" value="1"/>
</dbReference>
<keyword evidence="1" id="KW-0269">Exonuclease</keyword>
<dbReference type="KEGG" id="bnm:BALAC2494_01439"/>
<dbReference type="InterPro" id="IPR013520">
    <property type="entry name" value="Ribonucl_H"/>
</dbReference>
<feature type="domain" description="Exonuclease" evidence="2">
    <location>
        <begin position="12"/>
        <end position="179"/>
    </location>
</feature>
<proteinExistence type="predicted"/>
<dbReference type="SMART" id="SM00479">
    <property type="entry name" value="EXOIII"/>
    <property type="match status" value="1"/>
</dbReference>
<evidence type="ECO:0000313" key="4">
    <source>
        <dbReference type="Proteomes" id="UP000008394"/>
    </source>
</evidence>
<dbReference type="CDD" id="cd06127">
    <property type="entry name" value="DEDDh"/>
    <property type="match status" value="1"/>
</dbReference>
<gene>
    <name evidence="3" type="ORF">BALAC2494_01439</name>
</gene>
<dbReference type="PANTHER" id="PTHR30231">
    <property type="entry name" value="DNA POLYMERASE III SUBUNIT EPSILON"/>
    <property type="match status" value="1"/>
</dbReference>
<evidence type="ECO:0000313" key="3">
    <source>
        <dbReference type="EMBL" id="AEK30743.1"/>
    </source>
</evidence>
<dbReference type="Gene3D" id="3.30.420.10">
    <property type="entry name" value="Ribonuclease H-like superfamily/Ribonuclease H"/>
    <property type="match status" value="1"/>
</dbReference>
<dbReference type="InterPro" id="IPR036397">
    <property type="entry name" value="RNaseH_sf"/>
</dbReference>
<evidence type="ECO:0000259" key="2">
    <source>
        <dbReference type="SMART" id="SM00479"/>
    </source>
</evidence>
<evidence type="ECO:0000256" key="1">
    <source>
        <dbReference type="ARBA" id="ARBA00022839"/>
    </source>
</evidence>
<dbReference type="GO" id="GO:0003677">
    <property type="term" value="F:DNA binding"/>
    <property type="evidence" value="ECO:0007669"/>
    <property type="project" value="InterPro"/>
</dbReference>
<keyword evidence="1" id="KW-0378">Hydrolase</keyword>
<accession>A0A806FJ02</accession>
<dbReference type="SUPFAM" id="SSF53098">
    <property type="entry name" value="Ribonuclease H-like"/>
    <property type="match status" value="1"/>
</dbReference>
<keyword evidence="3" id="KW-0548">Nucleotidyltransferase</keyword>
<dbReference type="GO" id="GO:0008408">
    <property type="term" value="F:3'-5' exonuclease activity"/>
    <property type="evidence" value="ECO:0007669"/>
    <property type="project" value="TreeGrafter"/>
</dbReference>
<dbReference type="InterPro" id="IPR012337">
    <property type="entry name" value="RNaseH-like_sf"/>
</dbReference>